<dbReference type="SMART" id="SM00065">
    <property type="entry name" value="GAF"/>
    <property type="match status" value="1"/>
</dbReference>
<dbReference type="Gene3D" id="3.40.50.2300">
    <property type="match status" value="1"/>
</dbReference>
<dbReference type="SUPFAM" id="SSF52172">
    <property type="entry name" value="CheY-like"/>
    <property type="match status" value="1"/>
</dbReference>
<dbReference type="PROSITE" id="PS50883">
    <property type="entry name" value="EAL"/>
    <property type="match status" value="1"/>
</dbReference>
<dbReference type="Pfam" id="PF00990">
    <property type="entry name" value="GGDEF"/>
    <property type="match status" value="1"/>
</dbReference>
<dbReference type="GO" id="GO:0000160">
    <property type="term" value="P:phosphorelay signal transduction system"/>
    <property type="evidence" value="ECO:0007669"/>
    <property type="project" value="InterPro"/>
</dbReference>
<feature type="domain" description="GGDEF" evidence="6">
    <location>
        <begin position="596"/>
        <end position="722"/>
    </location>
</feature>
<dbReference type="PANTHER" id="PTHR33121">
    <property type="entry name" value="CYCLIC DI-GMP PHOSPHODIESTERASE PDEF"/>
    <property type="match status" value="1"/>
</dbReference>
<dbReference type="PROSITE" id="PS50110">
    <property type="entry name" value="RESPONSE_REGULATORY"/>
    <property type="match status" value="1"/>
</dbReference>
<feature type="modified residue" description="4-aspartylphosphate" evidence="3">
    <location>
        <position position="62"/>
    </location>
</feature>
<protein>
    <submittedName>
        <fullName evidence="7">Diguanylate cyclase (GGDEF) domain-containing protein</fullName>
    </submittedName>
</protein>
<keyword evidence="8" id="KW-1185">Reference proteome</keyword>
<reference evidence="8" key="1">
    <citation type="submission" date="2016-10" db="EMBL/GenBank/DDBJ databases">
        <authorList>
            <person name="Varghese N."/>
            <person name="Submissions S."/>
        </authorList>
    </citation>
    <scope>NUCLEOTIDE SEQUENCE [LARGE SCALE GENOMIC DNA]</scope>
    <source>
        <strain evidence="8">CGMCC 1.6494</strain>
    </source>
</reference>
<dbReference type="Pfam" id="PF00563">
    <property type="entry name" value="EAL"/>
    <property type="match status" value="1"/>
</dbReference>
<dbReference type="SUPFAM" id="SSF141868">
    <property type="entry name" value="EAL domain-like"/>
    <property type="match status" value="1"/>
</dbReference>
<dbReference type="RefSeq" id="WP_089701859.1">
    <property type="nucleotide sequence ID" value="NZ_FNII01000001.1"/>
</dbReference>
<dbReference type="InterPro" id="IPR029787">
    <property type="entry name" value="Nucleotide_cyclase"/>
</dbReference>
<dbReference type="InterPro" id="IPR000160">
    <property type="entry name" value="GGDEF_dom"/>
</dbReference>
<dbReference type="Pfam" id="PF01590">
    <property type="entry name" value="GAF"/>
    <property type="match status" value="1"/>
</dbReference>
<dbReference type="Proteomes" id="UP000199677">
    <property type="component" value="Unassembled WGS sequence"/>
</dbReference>
<evidence type="ECO:0000259" key="5">
    <source>
        <dbReference type="PROSITE" id="PS50883"/>
    </source>
</evidence>
<evidence type="ECO:0000259" key="4">
    <source>
        <dbReference type="PROSITE" id="PS50110"/>
    </source>
</evidence>
<dbReference type="CDD" id="cd01948">
    <property type="entry name" value="EAL"/>
    <property type="match status" value="1"/>
</dbReference>
<gene>
    <name evidence="7" type="ORF">SAMN04487951_101350</name>
</gene>
<dbReference type="OrthoDB" id="9812358at2"/>
<evidence type="ECO:0000256" key="2">
    <source>
        <dbReference type="ARBA" id="ARBA00022777"/>
    </source>
</evidence>
<dbReference type="InterPro" id="IPR011006">
    <property type="entry name" value="CheY-like_superfamily"/>
</dbReference>
<dbReference type="SUPFAM" id="SSF55781">
    <property type="entry name" value="GAF domain-like"/>
    <property type="match status" value="1"/>
</dbReference>
<keyword evidence="3" id="KW-0597">Phosphoprotein</keyword>
<evidence type="ECO:0000256" key="1">
    <source>
        <dbReference type="ARBA" id="ARBA00022679"/>
    </source>
</evidence>
<dbReference type="InterPro" id="IPR029016">
    <property type="entry name" value="GAF-like_dom_sf"/>
</dbReference>
<feature type="domain" description="EAL" evidence="5">
    <location>
        <begin position="148"/>
        <end position="408"/>
    </location>
</feature>
<dbReference type="SMART" id="SM00052">
    <property type="entry name" value="EAL"/>
    <property type="match status" value="1"/>
</dbReference>
<dbReference type="AlphaFoldDB" id="A0A1G9XPN3"/>
<dbReference type="InterPro" id="IPR003018">
    <property type="entry name" value="GAF"/>
</dbReference>
<dbReference type="GO" id="GO:0016301">
    <property type="term" value="F:kinase activity"/>
    <property type="evidence" value="ECO:0007669"/>
    <property type="project" value="UniProtKB-KW"/>
</dbReference>
<feature type="domain" description="Response regulatory" evidence="4">
    <location>
        <begin position="13"/>
        <end position="132"/>
    </location>
</feature>
<dbReference type="EMBL" id="FNII01000001">
    <property type="protein sequence ID" value="SDM98213.1"/>
    <property type="molecule type" value="Genomic_DNA"/>
</dbReference>
<organism evidence="7 8">
    <name type="scientific">Vreelandella arcis</name>
    <dbReference type="NCBI Taxonomy" id="416873"/>
    <lineage>
        <taxon>Bacteria</taxon>
        <taxon>Pseudomonadati</taxon>
        <taxon>Pseudomonadota</taxon>
        <taxon>Gammaproteobacteria</taxon>
        <taxon>Oceanospirillales</taxon>
        <taxon>Halomonadaceae</taxon>
        <taxon>Vreelandella</taxon>
    </lineage>
</organism>
<dbReference type="InterPro" id="IPR050706">
    <property type="entry name" value="Cyclic-di-GMP_PDE-like"/>
</dbReference>
<evidence type="ECO:0000313" key="7">
    <source>
        <dbReference type="EMBL" id="SDM98213.1"/>
    </source>
</evidence>
<dbReference type="NCBIfam" id="TIGR00254">
    <property type="entry name" value="GGDEF"/>
    <property type="match status" value="1"/>
</dbReference>
<dbReference type="InterPro" id="IPR001633">
    <property type="entry name" value="EAL_dom"/>
</dbReference>
<dbReference type="SMART" id="SM00448">
    <property type="entry name" value="REC"/>
    <property type="match status" value="1"/>
</dbReference>
<dbReference type="Gene3D" id="3.30.70.270">
    <property type="match status" value="1"/>
</dbReference>
<dbReference type="Gene3D" id="3.20.20.450">
    <property type="entry name" value="EAL domain"/>
    <property type="match status" value="1"/>
</dbReference>
<dbReference type="InterPro" id="IPR043128">
    <property type="entry name" value="Rev_trsase/Diguanyl_cyclase"/>
</dbReference>
<dbReference type="PROSITE" id="PS50887">
    <property type="entry name" value="GGDEF"/>
    <property type="match status" value="1"/>
</dbReference>
<accession>A0A1G9XPN3</accession>
<dbReference type="STRING" id="416873.SAMN04487951_101350"/>
<evidence type="ECO:0000256" key="3">
    <source>
        <dbReference type="PROSITE-ProRule" id="PRU00169"/>
    </source>
</evidence>
<sequence>MNAKTETGSLARRLLVLDDDGMTGETIRRIGEFAGLESTHTASPVEFFELVEKWLPDVIALDLLMPEMDGVEVMAKLSSLECDANLIITSGVGTEVLNAASLSASGHGLNLIGVLPKPFSQAKLRSLLLQPNQREGKEKNIYQGTTSEQPTVADLRKAIESRAISVVYQPKIFCKTGTLAGFEALARWCLDGKPIPPDRFIPLAEESGLIDDLTRLIIEQALKWLAAVSEEGESNLFAGIGQAHLSINISARTLTNAPLFQWVVSLCDELAIDHHRLIFELTESSAMGDTVTALDTLTRLRMQGFKLSIDDFGTGFSSMVQLVRLPFSEIKVDKSFVMDIGASAESRAVTRSIVDLGSSLGLLSTAEGVEDQDTLDYLKTLGCDLAQGYFISRPLKDNDVVDWYRQREGERETFRLDSVKESMILGTLPERRFDRITHIARRLFDVPTSLITCLDRDTQWVKSGNADSNYRVPRDESFCTHTIMADGVLIVQDARLDTRFMELELVKGAKHVRFYAGYPVCLPNGAKVGALCLLDREPRYLSDRDIEIFQRLAAMVEDELTTPESPSDTVMEGVLSKGALRARAQATLELAETVNEPVAAILVTLDQLGDINRQFGWAMGDRCLKAVAAVINRISNPSDMVGRYRGGEIVIIRMNPSVADAQALCEDLQQSLEALSNTLHIPMHALVSIAFLDTKKPGALETAIEDARASATAVGISLEGKR</sequence>
<dbReference type="SMART" id="SM00267">
    <property type="entry name" value="GGDEF"/>
    <property type="match status" value="1"/>
</dbReference>
<dbReference type="Pfam" id="PF00072">
    <property type="entry name" value="Response_reg"/>
    <property type="match status" value="1"/>
</dbReference>
<dbReference type="GO" id="GO:0071111">
    <property type="term" value="F:cyclic-guanylate-specific phosphodiesterase activity"/>
    <property type="evidence" value="ECO:0007669"/>
    <property type="project" value="InterPro"/>
</dbReference>
<dbReference type="PANTHER" id="PTHR33121:SF71">
    <property type="entry name" value="OXYGEN SENSOR PROTEIN DOSP"/>
    <property type="match status" value="1"/>
</dbReference>
<dbReference type="SUPFAM" id="SSF55073">
    <property type="entry name" value="Nucleotide cyclase"/>
    <property type="match status" value="1"/>
</dbReference>
<keyword evidence="2" id="KW-0418">Kinase</keyword>
<dbReference type="Gene3D" id="3.30.450.40">
    <property type="match status" value="1"/>
</dbReference>
<keyword evidence="1" id="KW-0808">Transferase</keyword>
<proteinExistence type="predicted"/>
<name>A0A1G9XPN3_9GAMM</name>
<dbReference type="InterPro" id="IPR001789">
    <property type="entry name" value="Sig_transdc_resp-reg_receiver"/>
</dbReference>
<dbReference type="InterPro" id="IPR035919">
    <property type="entry name" value="EAL_sf"/>
</dbReference>
<evidence type="ECO:0000259" key="6">
    <source>
        <dbReference type="PROSITE" id="PS50887"/>
    </source>
</evidence>
<evidence type="ECO:0000313" key="8">
    <source>
        <dbReference type="Proteomes" id="UP000199677"/>
    </source>
</evidence>